<evidence type="ECO:0000256" key="1">
    <source>
        <dbReference type="SAM" id="MobiDB-lite"/>
    </source>
</evidence>
<protein>
    <recommendedName>
        <fullName evidence="4">Amidoligase enzyme</fullName>
    </recommendedName>
</protein>
<name>A0A2T3B351_AMORE</name>
<dbReference type="PANTHER" id="PTHR36847:SF1">
    <property type="entry name" value="AMIDOLIGASE ENZYME"/>
    <property type="match status" value="1"/>
</dbReference>
<dbReference type="Pfam" id="PF12224">
    <property type="entry name" value="Amidoligase_2"/>
    <property type="match status" value="1"/>
</dbReference>
<dbReference type="RefSeq" id="XP_024721347.1">
    <property type="nucleotide sequence ID" value="XM_024867478.1"/>
</dbReference>
<evidence type="ECO:0000313" key="2">
    <source>
        <dbReference type="EMBL" id="PSS20077.1"/>
    </source>
</evidence>
<dbReference type="OrthoDB" id="412402at2759"/>
<accession>A0A2T3B351</accession>
<dbReference type="EMBL" id="KZ679010">
    <property type="protein sequence ID" value="PSS20077.1"/>
    <property type="molecule type" value="Genomic_DNA"/>
</dbReference>
<feature type="region of interest" description="Disordered" evidence="1">
    <location>
        <begin position="298"/>
        <end position="321"/>
    </location>
</feature>
<dbReference type="InterPro" id="IPR022025">
    <property type="entry name" value="Amidoligase_2"/>
</dbReference>
<organism evidence="2 3">
    <name type="scientific">Amorphotheca resinae ATCC 22711</name>
    <dbReference type="NCBI Taxonomy" id="857342"/>
    <lineage>
        <taxon>Eukaryota</taxon>
        <taxon>Fungi</taxon>
        <taxon>Dikarya</taxon>
        <taxon>Ascomycota</taxon>
        <taxon>Pezizomycotina</taxon>
        <taxon>Leotiomycetes</taxon>
        <taxon>Helotiales</taxon>
        <taxon>Amorphothecaceae</taxon>
        <taxon>Amorphotheca</taxon>
    </lineage>
</organism>
<keyword evidence="3" id="KW-1185">Reference proteome</keyword>
<sequence>MASALTFGVEWEMSVVCGYENSHPDPSEQRIVRIGNQDKVDDNRFFRTNGDEFLWETVARHMAATLRAAGFDSSVHSKGFTTWDFSSDVSVCEPASNRRYTYESIELRSPAMYFTPASLRAVEEVLTLLTSTYCINTNPTTGLHVHVGDSTKGWPFHMMRKLIAFLWAFTHQLNTLFPPFRMASNYTHPIRTHSRYAQRFDDEGPSPTLAILAILKCDDAEKLHYLFDATQLRFMENILHVQGIPNCKPTIEFRQHQGTMDPRATIMWVKTMVGIMEFLRDVQPADFTSLLSIVEHEHWEKQPDQPEKEHDYYEEERDSKHDVECERDMGPILAESGFTVIDLLRTMGLHEPARYYKQRGLYKHRALPRPFKWNSRVSSWIEDPDPKNTGQTEVRWGADVRWEASPVGLDIRADRGRIKELEEIFAAVDVADAARIDRRVID</sequence>
<dbReference type="Proteomes" id="UP000241818">
    <property type="component" value="Unassembled WGS sequence"/>
</dbReference>
<dbReference type="InParanoid" id="A0A2T3B351"/>
<evidence type="ECO:0008006" key="4">
    <source>
        <dbReference type="Google" id="ProtNLM"/>
    </source>
</evidence>
<proteinExistence type="predicted"/>
<dbReference type="PANTHER" id="PTHR36847">
    <property type="entry name" value="AMIDOLIGASE ENZYME"/>
    <property type="match status" value="1"/>
</dbReference>
<dbReference type="GeneID" id="36575559"/>
<dbReference type="AlphaFoldDB" id="A0A2T3B351"/>
<reference evidence="2 3" key="1">
    <citation type="journal article" date="2018" name="New Phytol.">
        <title>Comparative genomics and transcriptomics depict ericoid mycorrhizal fungi as versatile saprotrophs and plant mutualists.</title>
        <authorList>
            <person name="Martino E."/>
            <person name="Morin E."/>
            <person name="Grelet G.A."/>
            <person name="Kuo A."/>
            <person name="Kohler A."/>
            <person name="Daghino S."/>
            <person name="Barry K.W."/>
            <person name="Cichocki N."/>
            <person name="Clum A."/>
            <person name="Dockter R.B."/>
            <person name="Hainaut M."/>
            <person name="Kuo R.C."/>
            <person name="LaButti K."/>
            <person name="Lindahl B.D."/>
            <person name="Lindquist E.A."/>
            <person name="Lipzen A."/>
            <person name="Khouja H.R."/>
            <person name="Magnuson J."/>
            <person name="Murat C."/>
            <person name="Ohm R.A."/>
            <person name="Singer S.W."/>
            <person name="Spatafora J.W."/>
            <person name="Wang M."/>
            <person name="Veneault-Fourrey C."/>
            <person name="Henrissat B."/>
            <person name="Grigoriev I.V."/>
            <person name="Martin F.M."/>
            <person name="Perotto S."/>
        </authorList>
    </citation>
    <scope>NUCLEOTIDE SEQUENCE [LARGE SCALE GENOMIC DNA]</scope>
    <source>
        <strain evidence="2 3">ATCC 22711</strain>
    </source>
</reference>
<evidence type="ECO:0000313" key="3">
    <source>
        <dbReference type="Proteomes" id="UP000241818"/>
    </source>
</evidence>
<gene>
    <name evidence="2" type="ORF">M430DRAFT_41435</name>
</gene>